<evidence type="ECO:0000259" key="2">
    <source>
        <dbReference type="PROSITE" id="PS50011"/>
    </source>
</evidence>
<dbReference type="InterPro" id="IPR000719">
    <property type="entry name" value="Prot_kinase_dom"/>
</dbReference>
<evidence type="ECO:0000313" key="4">
    <source>
        <dbReference type="Proteomes" id="UP000053780"/>
    </source>
</evidence>
<dbReference type="AlphaFoldDB" id="T0L4A0"/>
<name>T0L4A0_9MICR</name>
<dbReference type="SUPFAM" id="SSF56112">
    <property type="entry name" value="Protein kinase-like (PK-like)"/>
    <property type="match status" value="1"/>
</dbReference>
<sequence length="173" mass="19242">MAPEVNKKMYCKGVDVYSCGVVFRNLVGVSEECNGIGSGEECSGIGSGGIENRDLCVGDGMENRDLCVGDEIENRDLCVGEDLCVECEKNCDNKNLLTNKEIYNNKELHTNKSPHKNKSPLNQAPHKNKSTLIKKNNKPTTYKYCIDLLNRMLSTDPSKRITSYKALQHPILV</sequence>
<reference evidence="3 4" key="1">
    <citation type="journal article" date="2013" name="BMC Genomics">
        <title>Genome sequencing and comparative genomics of honey bee microsporidia, Nosema apis reveal novel insights into host-parasite interactions.</title>
        <authorList>
            <person name="Chen Yp."/>
            <person name="Pettis J.S."/>
            <person name="Zhao Y."/>
            <person name="Liu X."/>
            <person name="Tallon L.J."/>
            <person name="Sadzewicz L.D."/>
            <person name="Li R."/>
            <person name="Zheng H."/>
            <person name="Huang S."/>
            <person name="Zhang X."/>
            <person name="Hamilton M.C."/>
            <person name="Pernal S.F."/>
            <person name="Melathopoulos A.P."/>
            <person name="Yan X."/>
            <person name="Evans J.D."/>
        </authorList>
    </citation>
    <scope>NUCLEOTIDE SEQUENCE [LARGE SCALE GENOMIC DNA]</scope>
    <source>
        <strain evidence="3 4">BRL 01</strain>
    </source>
</reference>
<keyword evidence="4" id="KW-1185">Reference proteome</keyword>
<dbReference type="GO" id="GO:0005524">
    <property type="term" value="F:ATP binding"/>
    <property type="evidence" value="ECO:0007669"/>
    <property type="project" value="InterPro"/>
</dbReference>
<evidence type="ECO:0000313" key="3">
    <source>
        <dbReference type="EMBL" id="EQB62327.1"/>
    </source>
</evidence>
<dbReference type="PROSITE" id="PS50011">
    <property type="entry name" value="PROTEIN_KINASE_DOM"/>
    <property type="match status" value="1"/>
</dbReference>
<evidence type="ECO:0000256" key="1">
    <source>
        <dbReference type="SAM" id="MobiDB-lite"/>
    </source>
</evidence>
<feature type="region of interest" description="Disordered" evidence="1">
    <location>
        <begin position="109"/>
        <end position="133"/>
    </location>
</feature>
<accession>T0L4A0</accession>
<dbReference type="InterPro" id="IPR011009">
    <property type="entry name" value="Kinase-like_dom_sf"/>
</dbReference>
<dbReference type="Gene3D" id="1.10.510.10">
    <property type="entry name" value="Transferase(Phosphotransferase) domain 1"/>
    <property type="match status" value="1"/>
</dbReference>
<proteinExistence type="predicted"/>
<gene>
    <name evidence="3" type="ORF">NAPIS_ORF00095</name>
</gene>
<dbReference type="EMBL" id="KE646882">
    <property type="protein sequence ID" value="EQB62327.1"/>
    <property type="molecule type" value="Genomic_DNA"/>
</dbReference>
<dbReference type="Proteomes" id="UP000053780">
    <property type="component" value="Unassembled WGS sequence"/>
</dbReference>
<organism evidence="3 4">
    <name type="scientific">Vairimorpha apis BRL 01</name>
    <dbReference type="NCBI Taxonomy" id="1037528"/>
    <lineage>
        <taxon>Eukaryota</taxon>
        <taxon>Fungi</taxon>
        <taxon>Fungi incertae sedis</taxon>
        <taxon>Microsporidia</taxon>
        <taxon>Nosematidae</taxon>
        <taxon>Vairimorpha</taxon>
    </lineage>
</organism>
<protein>
    <recommendedName>
        <fullName evidence="2">Protein kinase domain-containing protein</fullName>
    </recommendedName>
</protein>
<feature type="domain" description="Protein kinase" evidence="2">
    <location>
        <begin position="1"/>
        <end position="172"/>
    </location>
</feature>
<dbReference type="VEuPathDB" id="MicrosporidiaDB:NAPIS_ORF00095"/>
<dbReference type="OrthoDB" id="504170at2759"/>
<dbReference type="HOGENOM" id="CLU_1548049_0_0_1"/>
<dbReference type="GO" id="GO:0004672">
    <property type="term" value="F:protein kinase activity"/>
    <property type="evidence" value="ECO:0007669"/>
    <property type="project" value="InterPro"/>
</dbReference>